<keyword evidence="2" id="KW-1185">Reference proteome</keyword>
<dbReference type="OrthoDB" id="8592398at2"/>
<evidence type="ECO:0000313" key="1">
    <source>
        <dbReference type="EMBL" id="PXX41445.1"/>
    </source>
</evidence>
<proteinExistence type="predicted"/>
<protein>
    <submittedName>
        <fullName evidence="1">Uncharacterized protein</fullName>
    </submittedName>
</protein>
<dbReference type="InterPro" id="IPR046560">
    <property type="entry name" value="DUF6714"/>
</dbReference>
<comment type="caution">
    <text evidence="1">The sequence shown here is derived from an EMBL/GenBank/DDBJ whole genome shotgun (WGS) entry which is preliminary data.</text>
</comment>
<evidence type="ECO:0000313" key="2">
    <source>
        <dbReference type="Proteomes" id="UP000247792"/>
    </source>
</evidence>
<sequence>MTQHTDIITMIRSAWAGAAPPLPGNISGPTDDDEGVASYFTNKPWQGHSAATLRRLGFALTVFTDEAFAYYLPAYLIADIEEPEVSDTNAAGILSRLSSFQGPAVVARLNTSQRSALRAYIAFFLERDFGPYDDKCARILRFIDNADAHV</sequence>
<dbReference type="EMBL" id="QJKB01000007">
    <property type="protein sequence ID" value="PXX41445.1"/>
    <property type="molecule type" value="Genomic_DNA"/>
</dbReference>
<gene>
    <name evidence="1" type="ORF">DFR42_10796</name>
</gene>
<accession>A0A318J1G9</accession>
<dbReference type="RefSeq" id="WP_110256679.1">
    <property type="nucleotide sequence ID" value="NZ_QJKB01000007.1"/>
</dbReference>
<organism evidence="1 2">
    <name type="scientific">Undibacterium pigrum</name>
    <dbReference type="NCBI Taxonomy" id="401470"/>
    <lineage>
        <taxon>Bacteria</taxon>
        <taxon>Pseudomonadati</taxon>
        <taxon>Pseudomonadota</taxon>
        <taxon>Betaproteobacteria</taxon>
        <taxon>Burkholderiales</taxon>
        <taxon>Oxalobacteraceae</taxon>
        <taxon>Undibacterium</taxon>
    </lineage>
</organism>
<reference evidence="1 2" key="1">
    <citation type="submission" date="2018-05" db="EMBL/GenBank/DDBJ databases">
        <title>Genomic Encyclopedia of Type Strains, Phase IV (KMG-IV): sequencing the most valuable type-strain genomes for metagenomic binning, comparative biology and taxonomic classification.</title>
        <authorList>
            <person name="Goeker M."/>
        </authorList>
    </citation>
    <scope>NUCLEOTIDE SEQUENCE [LARGE SCALE GENOMIC DNA]</scope>
    <source>
        <strain evidence="1 2">DSM 19792</strain>
    </source>
</reference>
<dbReference type="Proteomes" id="UP000247792">
    <property type="component" value="Unassembled WGS sequence"/>
</dbReference>
<dbReference type="Pfam" id="PF20461">
    <property type="entry name" value="DUF6714"/>
    <property type="match status" value="1"/>
</dbReference>
<name>A0A318J1G9_9BURK</name>
<dbReference type="AlphaFoldDB" id="A0A318J1G9"/>